<reference evidence="6" key="1">
    <citation type="submission" date="2018-02" db="EMBL/GenBank/DDBJ databases">
        <title>Rhizophora mucronata_Transcriptome.</title>
        <authorList>
            <person name="Meera S.P."/>
            <person name="Sreeshan A."/>
            <person name="Augustine A."/>
        </authorList>
    </citation>
    <scope>NUCLEOTIDE SEQUENCE</scope>
    <source>
        <tissue evidence="6">Leaf</tissue>
    </source>
</reference>
<organism evidence="6">
    <name type="scientific">Rhizophora mucronata</name>
    <name type="common">Asiatic mangrove</name>
    <dbReference type="NCBI Taxonomy" id="61149"/>
    <lineage>
        <taxon>Eukaryota</taxon>
        <taxon>Viridiplantae</taxon>
        <taxon>Streptophyta</taxon>
        <taxon>Embryophyta</taxon>
        <taxon>Tracheophyta</taxon>
        <taxon>Spermatophyta</taxon>
        <taxon>Magnoliopsida</taxon>
        <taxon>eudicotyledons</taxon>
        <taxon>Gunneridae</taxon>
        <taxon>Pentapetalae</taxon>
        <taxon>rosids</taxon>
        <taxon>fabids</taxon>
        <taxon>Malpighiales</taxon>
        <taxon>Rhizophoraceae</taxon>
        <taxon>Rhizophora</taxon>
    </lineage>
</organism>
<accession>A0A2P2N246</accession>
<evidence type="ECO:0000256" key="3">
    <source>
        <dbReference type="ARBA" id="ARBA00022676"/>
    </source>
</evidence>
<dbReference type="GO" id="GO:0047262">
    <property type="term" value="F:polygalacturonate 4-alpha-galacturonosyltransferase activity"/>
    <property type="evidence" value="ECO:0007669"/>
    <property type="project" value="InterPro"/>
</dbReference>
<dbReference type="PANTHER" id="PTHR32116">
    <property type="entry name" value="GALACTURONOSYLTRANSFERASE 4-RELATED"/>
    <property type="match status" value="1"/>
</dbReference>
<dbReference type="EMBL" id="GGEC01056056">
    <property type="protein sequence ID" value="MBX36540.1"/>
    <property type="molecule type" value="Transcribed_RNA"/>
</dbReference>
<comment type="similarity">
    <text evidence="2 5">Belongs to the glycosyltransferase 8 family.</text>
</comment>
<name>A0A2P2N246_RHIMU</name>
<dbReference type="GO" id="GO:0000139">
    <property type="term" value="C:Golgi membrane"/>
    <property type="evidence" value="ECO:0007669"/>
    <property type="project" value="UniProtKB-SubCell"/>
</dbReference>
<dbReference type="UniPathway" id="UPA00845"/>
<dbReference type="GO" id="GO:0071555">
    <property type="term" value="P:cell wall organization"/>
    <property type="evidence" value="ECO:0007669"/>
    <property type="project" value="UniProtKB-KW"/>
</dbReference>
<protein>
    <recommendedName>
        <fullName evidence="5">Hexosyltransferase</fullName>
        <ecNumber evidence="5">2.4.1.-</ecNumber>
    </recommendedName>
</protein>
<sequence length="118" mass="13475">MNIIDLEAWRRTNITKTYHQWLKLSLNSGLELWQPGVVPPALLAFEGYVHPIDALWHVAGLGYVPPEASEEILKTAAVLHFSGPAKPWLVIGFPEVRNVWTRHINFSNNFIRKCTIMD</sequence>
<keyword evidence="5" id="KW-0333">Golgi apparatus</keyword>
<evidence type="ECO:0000256" key="1">
    <source>
        <dbReference type="ARBA" id="ARBA00004877"/>
    </source>
</evidence>
<proteinExistence type="inferred from homology"/>
<dbReference type="AlphaFoldDB" id="A0A2P2N246"/>
<dbReference type="GO" id="GO:0045489">
    <property type="term" value="P:pectin biosynthetic process"/>
    <property type="evidence" value="ECO:0007669"/>
    <property type="project" value="UniProtKB-UniPathway"/>
</dbReference>
<dbReference type="EC" id="2.4.1.-" evidence="5"/>
<evidence type="ECO:0000313" key="6">
    <source>
        <dbReference type="EMBL" id="MBX36540.1"/>
    </source>
</evidence>
<keyword evidence="4 6" id="KW-0808">Transferase</keyword>
<keyword evidence="3 5" id="KW-0328">Glycosyltransferase</keyword>
<evidence type="ECO:0000256" key="4">
    <source>
        <dbReference type="ARBA" id="ARBA00022679"/>
    </source>
</evidence>
<comment type="pathway">
    <text evidence="1 5">Glycan metabolism; pectin biosynthesis.</text>
</comment>
<dbReference type="SUPFAM" id="SSF53448">
    <property type="entry name" value="Nucleotide-diphospho-sugar transferases"/>
    <property type="match status" value="1"/>
</dbReference>
<keyword evidence="5" id="KW-0961">Cell wall biogenesis/degradation</keyword>
<dbReference type="InterPro" id="IPR029044">
    <property type="entry name" value="Nucleotide-diphossugar_trans"/>
</dbReference>
<dbReference type="Gene3D" id="3.90.550.10">
    <property type="entry name" value="Spore Coat Polysaccharide Biosynthesis Protein SpsA, Chain A"/>
    <property type="match status" value="1"/>
</dbReference>
<evidence type="ECO:0000256" key="2">
    <source>
        <dbReference type="ARBA" id="ARBA00006351"/>
    </source>
</evidence>
<dbReference type="PANTHER" id="PTHR32116:SF30">
    <property type="entry name" value="GALACTURONOSYLTRANSFERASE 15-RELATED"/>
    <property type="match status" value="1"/>
</dbReference>
<comment type="subcellular location">
    <subcellularLocation>
        <location evidence="5">Golgi apparatus membrane</location>
        <topology evidence="5">Single-pass type II membrane protein</topology>
    </subcellularLocation>
</comment>
<dbReference type="InterPro" id="IPR029993">
    <property type="entry name" value="GAUT"/>
</dbReference>
<dbReference type="Pfam" id="PF01501">
    <property type="entry name" value="Glyco_transf_8"/>
    <property type="match status" value="1"/>
</dbReference>
<dbReference type="InterPro" id="IPR002495">
    <property type="entry name" value="Glyco_trans_8"/>
</dbReference>
<evidence type="ECO:0000256" key="5">
    <source>
        <dbReference type="RuleBase" id="RU362027"/>
    </source>
</evidence>